<dbReference type="InterPro" id="IPR000160">
    <property type="entry name" value="GGDEF_dom"/>
</dbReference>
<dbReference type="EMBL" id="QLSX01000013">
    <property type="protein sequence ID" value="RAR58020.1"/>
    <property type="molecule type" value="Genomic_DNA"/>
</dbReference>
<protein>
    <recommendedName>
        <fullName evidence="2">diguanylate cyclase</fullName>
        <ecNumber evidence="2">2.7.7.65</ecNumber>
    </recommendedName>
</protein>
<dbReference type="SMART" id="SM00267">
    <property type="entry name" value="GGDEF"/>
    <property type="match status" value="1"/>
</dbReference>
<evidence type="ECO:0000313" key="6">
    <source>
        <dbReference type="Proteomes" id="UP000249700"/>
    </source>
</evidence>
<dbReference type="Gene3D" id="3.30.70.270">
    <property type="match status" value="1"/>
</dbReference>
<comment type="caution">
    <text evidence="5">The sequence shown here is derived from an EMBL/GenBank/DDBJ whole genome shotgun (WGS) entry which is preliminary data.</text>
</comment>
<evidence type="ECO:0000259" key="4">
    <source>
        <dbReference type="PROSITE" id="PS50887"/>
    </source>
</evidence>
<evidence type="ECO:0000256" key="3">
    <source>
        <dbReference type="ARBA" id="ARBA00034247"/>
    </source>
</evidence>
<reference evidence="5 6" key="1">
    <citation type="submission" date="2018-06" db="EMBL/GenBank/DDBJ databases">
        <title>Comparative analysis of microorganisms from saline springs in Andes Mountain Range, Colombia.</title>
        <authorList>
            <person name="Rubin E."/>
        </authorList>
    </citation>
    <scope>NUCLEOTIDE SEQUENCE [LARGE SCALE GENOMIC DNA]</scope>
    <source>
        <strain evidence="5 6">USBA-857</strain>
    </source>
</reference>
<proteinExistence type="predicted"/>
<dbReference type="GO" id="GO:0043709">
    <property type="term" value="P:cell adhesion involved in single-species biofilm formation"/>
    <property type="evidence" value="ECO:0007669"/>
    <property type="project" value="TreeGrafter"/>
</dbReference>
<dbReference type="PANTHER" id="PTHR45138:SF9">
    <property type="entry name" value="DIGUANYLATE CYCLASE DGCM-RELATED"/>
    <property type="match status" value="1"/>
</dbReference>
<evidence type="ECO:0000256" key="1">
    <source>
        <dbReference type="ARBA" id="ARBA00001946"/>
    </source>
</evidence>
<dbReference type="InterPro" id="IPR029787">
    <property type="entry name" value="Nucleotide_cyclase"/>
</dbReference>
<dbReference type="InterPro" id="IPR043128">
    <property type="entry name" value="Rev_trsase/Diguanyl_cyclase"/>
</dbReference>
<dbReference type="InterPro" id="IPR050469">
    <property type="entry name" value="Diguanylate_Cyclase"/>
</dbReference>
<comment type="catalytic activity">
    <reaction evidence="3">
        <text>2 GTP = 3',3'-c-di-GMP + 2 diphosphate</text>
        <dbReference type="Rhea" id="RHEA:24898"/>
        <dbReference type="ChEBI" id="CHEBI:33019"/>
        <dbReference type="ChEBI" id="CHEBI:37565"/>
        <dbReference type="ChEBI" id="CHEBI:58805"/>
        <dbReference type="EC" id="2.7.7.65"/>
    </reaction>
</comment>
<name>A0A328XQ61_9GAMM</name>
<dbReference type="EC" id="2.7.7.65" evidence="2"/>
<organism evidence="5 6">
    <name type="scientific">Onishia taeanensis</name>
    <dbReference type="NCBI Taxonomy" id="284577"/>
    <lineage>
        <taxon>Bacteria</taxon>
        <taxon>Pseudomonadati</taxon>
        <taxon>Pseudomonadota</taxon>
        <taxon>Gammaproteobacteria</taxon>
        <taxon>Oceanospirillales</taxon>
        <taxon>Halomonadaceae</taxon>
        <taxon>Onishia</taxon>
    </lineage>
</organism>
<dbReference type="RefSeq" id="WP_112056123.1">
    <property type="nucleotide sequence ID" value="NZ_QLSX01000013.1"/>
</dbReference>
<dbReference type="NCBIfam" id="TIGR00254">
    <property type="entry name" value="GGDEF"/>
    <property type="match status" value="1"/>
</dbReference>
<comment type="cofactor">
    <cofactor evidence="1">
        <name>Mg(2+)</name>
        <dbReference type="ChEBI" id="CHEBI:18420"/>
    </cofactor>
</comment>
<dbReference type="GO" id="GO:1902201">
    <property type="term" value="P:negative regulation of bacterial-type flagellum-dependent cell motility"/>
    <property type="evidence" value="ECO:0007669"/>
    <property type="project" value="TreeGrafter"/>
</dbReference>
<dbReference type="FunFam" id="3.30.70.270:FF:000001">
    <property type="entry name" value="Diguanylate cyclase domain protein"/>
    <property type="match status" value="1"/>
</dbReference>
<evidence type="ECO:0000313" key="5">
    <source>
        <dbReference type="EMBL" id="RAR58020.1"/>
    </source>
</evidence>
<dbReference type="PROSITE" id="PS50887">
    <property type="entry name" value="GGDEF"/>
    <property type="match status" value="1"/>
</dbReference>
<evidence type="ECO:0000256" key="2">
    <source>
        <dbReference type="ARBA" id="ARBA00012528"/>
    </source>
</evidence>
<feature type="domain" description="GGDEF" evidence="4">
    <location>
        <begin position="10"/>
        <end position="149"/>
    </location>
</feature>
<accession>A0A328XQ61</accession>
<dbReference type="Pfam" id="PF00990">
    <property type="entry name" value="GGDEF"/>
    <property type="match status" value="1"/>
</dbReference>
<dbReference type="GO" id="GO:0052621">
    <property type="term" value="F:diguanylate cyclase activity"/>
    <property type="evidence" value="ECO:0007669"/>
    <property type="project" value="UniProtKB-EC"/>
</dbReference>
<gene>
    <name evidence="5" type="ORF">BCL93_11324</name>
</gene>
<dbReference type="PANTHER" id="PTHR45138">
    <property type="entry name" value="REGULATORY COMPONENTS OF SENSORY TRANSDUCTION SYSTEM"/>
    <property type="match status" value="1"/>
</dbReference>
<dbReference type="GO" id="GO:0005886">
    <property type="term" value="C:plasma membrane"/>
    <property type="evidence" value="ECO:0007669"/>
    <property type="project" value="TreeGrafter"/>
</dbReference>
<dbReference type="Proteomes" id="UP000249700">
    <property type="component" value="Unassembled WGS sequence"/>
</dbReference>
<dbReference type="AlphaFoldDB" id="A0A328XQ61"/>
<sequence length="170" mass="18681">MLAASRHRSQTASLLFIDIDRFKAINDTYGHRIGDIAIDHLAEIMRQCARSDDLVARYGGEEFMVLLPSTELDLAKEVAQRLRRTVANTPLHVPETGVLELELTISVGVASNNPLNGKPHDIDVLIHNADLAVYAAKRGGRNRVVRFGRDMNTEGQRDFYTGDAPASTGG</sequence>
<dbReference type="SUPFAM" id="SSF55073">
    <property type="entry name" value="Nucleotide cyclase"/>
    <property type="match status" value="1"/>
</dbReference>
<dbReference type="CDD" id="cd01949">
    <property type="entry name" value="GGDEF"/>
    <property type="match status" value="1"/>
</dbReference>
<dbReference type="OrthoDB" id="5296913at2"/>